<feature type="transmembrane region" description="Helical" evidence="6">
    <location>
        <begin position="153"/>
        <end position="175"/>
    </location>
</feature>
<dbReference type="GO" id="GO:0005886">
    <property type="term" value="C:plasma membrane"/>
    <property type="evidence" value="ECO:0007669"/>
    <property type="project" value="UniProtKB-SubCell"/>
</dbReference>
<dbReference type="InterPro" id="IPR051461">
    <property type="entry name" value="UPF0750_membrane"/>
</dbReference>
<reference evidence="8" key="1">
    <citation type="submission" date="2020-04" db="EMBL/GenBank/DDBJ databases">
        <title>Deep metagenomics examines the oral microbiome during advanced dental caries in children, revealing novel taxa and co-occurrences with host molecules.</title>
        <authorList>
            <person name="Baker J.L."/>
            <person name="Morton J.T."/>
            <person name="Dinis M."/>
            <person name="Alvarez R."/>
            <person name="Tran N.C."/>
            <person name="Knight R."/>
            <person name="Edlund A."/>
        </authorList>
    </citation>
    <scope>NUCLEOTIDE SEQUENCE</scope>
    <source>
        <strain evidence="8">JCVI_38_bin.5</strain>
    </source>
</reference>
<keyword evidence="2" id="KW-1003">Cell membrane</keyword>
<keyword evidence="5 6" id="KW-0472">Membrane</keyword>
<evidence type="ECO:0000313" key="9">
    <source>
        <dbReference type="Proteomes" id="UP000698335"/>
    </source>
</evidence>
<dbReference type="Gene3D" id="3.30.70.120">
    <property type="match status" value="1"/>
</dbReference>
<keyword evidence="4 6" id="KW-1133">Transmembrane helix</keyword>
<evidence type="ECO:0000256" key="5">
    <source>
        <dbReference type="ARBA" id="ARBA00023136"/>
    </source>
</evidence>
<dbReference type="PANTHER" id="PTHR33545">
    <property type="entry name" value="UPF0750 MEMBRANE PROTEIN YITT-RELATED"/>
    <property type="match status" value="1"/>
</dbReference>
<evidence type="ECO:0000256" key="4">
    <source>
        <dbReference type="ARBA" id="ARBA00022989"/>
    </source>
</evidence>
<dbReference type="Pfam" id="PF10035">
    <property type="entry name" value="DUF2179"/>
    <property type="match status" value="1"/>
</dbReference>
<evidence type="ECO:0000259" key="7">
    <source>
        <dbReference type="Pfam" id="PF10035"/>
    </source>
</evidence>
<proteinExistence type="predicted"/>
<evidence type="ECO:0000256" key="1">
    <source>
        <dbReference type="ARBA" id="ARBA00004651"/>
    </source>
</evidence>
<name>A0A930W0U2_9ACTN</name>
<evidence type="ECO:0000256" key="2">
    <source>
        <dbReference type="ARBA" id="ARBA00022475"/>
    </source>
</evidence>
<accession>A0A930W0U2</accession>
<dbReference type="Proteomes" id="UP000698335">
    <property type="component" value="Unassembled WGS sequence"/>
</dbReference>
<sequence length="292" mass="31305">MKKMNVRNLIRDVFLIVLGSALFAVGIDCFEAPYGIAAGGITGLATVFHAVAATAGIELPIGAQTIAMNIILILFVVRGGNRSYLIRSIVGFMISSLFIDLLAPFLPVLGKHDLILSALWGGIICGVGLGLVFRAGANTGGTDIIAQAVAKKFLMPMGTSVIIVDMVIIIVAIPVFSLENALYSTLAMFITGKVLDYIVDGPRSERAAYIISKEHDTIAHEILYSLNRGCTELQARGVWSGNNKPVLLVVLNRAESIQLREIVADIDPEALVFVSEVHEAFGEGFKSFQAIM</sequence>
<dbReference type="InterPro" id="IPR019264">
    <property type="entry name" value="DUF2179"/>
</dbReference>
<dbReference type="EMBL" id="JABZGW010000020">
    <property type="protein sequence ID" value="MBF4807282.1"/>
    <property type="molecule type" value="Genomic_DNA"/>
</dbReference>
<protein>
    <submittedName>
        <fullName evidence="8">YitT family protein</fullName>
    </submittedName>
</protein>
<comment type="subcellular location">
    <subcellularLocation>
        <location evidence="1">Cell membrane</location>
        <topology evidence="1">Multi-pass membrane protein</topology>
    </subcellularLocation>
</comment>
<keyword evidence="3 6" id="KW-0812">Transmembrane</keyword>
<feature type="transmembrane region" description="Helical" evidence="6">
    <location>
        <begin position="114"/>
        <end position="133"/>
    </location>
</feature>
<dbReference type="PIRSF" id="PIRSF006483">
    <property type="entry name" value="Membrane_protein_YitT"/>
    <property type="match status" value="1"/>
</dbReference>
<feature type="domain" description="DUF2179" evidence="7">
    <location>
        <begin position="228"/>
        <end position="282"/>
    </location>
</feature>
<organism evidence="8 9">
    <name type="scientific">Lancefieldella rimae</name>
    <dbReference type="NCBI Taxonomy" id="1383"/>
    <lineage>
        <taxon>Bacteria</taxon>
        <taxon>Bacillati</taxon>
        <taxon>Actinomycetota</taxon>
        <taxon>Coriobacteriia</taxon>
        <taxon>Coriobacteriales</taxon>
        <taxon>Atopobiaceae</taxon>
        <taxon>Lancefieldella</taxon>
    </lineage>
</organism>
<dbReference type="InterPro" id="IPR015867">
    <property type="entry name" value="N-reg_PII/ATP_PRibTrfase_C"/>
</dbReference>
<feature type="transmembrane region" description="Helical" evidence="6">
    <location>
        <begin position="53"/>
        <end position="77"/>
    </location>
</feature>
<dbReference type="CDD" id="cd16380">
    <property type="entry name" value="YitT_C"/>
    <property type="match status" value="1"/>
</dbReference>
<dbReference type="InterPro" id="IPR003740">
    <property type="entry name" value="YitT"/>
</dbReference>
<evidence type="ECO:0000313" key="8">
    <source>
        <dbReference type="EMBL" id="MBF4807282.1"/>
    </source>
</evidence>
<dbReference type="Pfam" id="PF02588">
    <property type="entry name" value="YitT_membrane"/>
    <property type="match status" value="1"/>
</dbReference>
<dbReference type="AlphaFoldDB" id="A0A930W0U2"/>
<dbReference type="PANTHER" id="PTHR33545:SF5">
    <property type="entry name" value="UPF0750 MEMBRANE PROTEIN YITT"/>
    <property type="match status" value="1"/>
</dbReference>
<evidence type="ECO:0000256" key="3">
    <source>
        <dbReference type="ARBA" id="ARBA00022692"/>
    </source>
</evidence>
<gene>
    <name evidence="8" type="ORF">HXK26_01105</name>
</gene>
<comment type="caution">
    <text evidence="8">The sequence shown here is derived from an EMBL/GenBank/DDBJ whole genome shotgun (WGS) entry which is preliminary data.</text>
</comment>
<evidence type="ECO:0000256" key="6">
    <source>
        <dbReference type="SAM" id="Phobius"/>
    </source>
</evidence>
<feature type="transmembrane region" description="Helical" evidence="6">
    <location>
        <begin position="89"/>
        <end position="108"/>
    </location>
</feature>